<feature type="region of interest" description="Disordered" evidence="2">
    <location>
        <begin position="16"/>
        <end position="217"/>
    </location>
</feature>
<name>A0A7S2ZBG4_9RHOD</name>
<sequence length="397" mass="45106">MDFEKQQLELRQRLQRWKEEKRKREKTAVSNLKPFARTGRNARPGGRSNEPSSSSAGFSGKGSSGCIRVRHSAFAGLREKPSTRDAGSEVATNVDDHQIGSLNRKVSTEPIPLETVRTPDRMKTPLKGGRRRGLEILTPTPTKRRPSPGKPAAERFQEDRTHVDVGDPPVSRNLEMRIGDVGEDEDESANEGDSSGPEFDDERIGKPGLDSGKRKEYAERLQEELKKARAFKESMESELKSLKIELDILQDRFSSQQGILDVGRQGSALDYAAESEALKRKAQIRTERRIKSIENKVALTERKLRKRMRQRAHKIASLGACLATSYMRKKRVEYEGELARESELLKEETESQIASFRASIEVNRTRSEVILNQVHTQLEEARRQNRVLREERGYTRS</sequence>
<feature type="compositionally biased region" description="Basic and acidic residues" evidence="2">
    <location>
        <begin position="77"/>
        <end position="87"/>
    </location>
</feature>
<dbReference type="AlphaFoldDB" id="A0A7S2ZBG4"/>
<feature type="compositionally biased region" description="Basic and acidic residues" evidence="2">
    <location>
        <begin position="152"/>
        <end position="165"/>
    </location>
</feature>
<accession>A0A7S2ZBG4</accession>
<dbReference type="EMBL" id="HBHW01003313">
    <property type="protein sequence ID" value="CAE0034406.1"/>
    <property type="molecule type" value="Transcribed_RNA"/>
</dbReference>
<evidence type="ECO:0000256" key="2">
    <source>
        <dbReference type="SAM" id="MobiDB-lite"/>
    </source>
</evidence>
<keyword evidence="1" id="KW-0175">Coiled coil</keyword>
<organism evidence="3">
    <name type="scientific">Rhodosorus marinus</name>
    <dbReference type="NCBI Taxonomy" id="101924"/>
    <lineage>
        <taxon>Eukaryota</taxon>
        <taxon>Rhodophyta</taxon>
        <taxon>Stylonematophyceae</taxon>
        <taxon>Stylonematales</taxon>
        <taxon>Stylonemataceae</taxon>
        <taxon>Rhodosorus</taxon>
    </lineage>
</organism>
<feature type="compositionally biased region" description="Acidic residues" evidence="2">
    <location>
        <begin position="181"/>
        <end position="190"/>
    </location>
</feature>
<gene>
    <name evidence="3" type="ORF">RMAR00112_LOCUS2352</name>
</gene>
<evidence type="ECO:0000313" key="3">
    <source>
        <dbReference type="EMBL" id="CAE0034406.1"/>
    </source>
</evidence>
<evidence type="ECO:0000256" key="1">
    <source>
        <dbReference type="SAM" id="Coils"/>
    </source>
</evidence>
<feature type="coiled-coil region" evidence="1">
    <location>
        <begin position="218"/>
        <end position="252"/>
    </location>
</feature>
<protein>
    <submittedName>
        <fullName evidence="3">Uncharacterized protein</fullName>
    </submittedName>
</protein>
<reference evidence="3" key="1">
    <citation type="submission" date="2021-01" db="EMBL/GenBank/DDBJ databases">
        <authorList>
            <person name="Corre E."/>
            <person name="Pelletier E."/>
            <person name="Niang G."/>
            <person name="Scheremetjew M."/>
            <person name="Finn R."/>
            <person name="Kale V."/>
            <person name="Holt S."/>
            <person name="Cochrane G."/>
            <person name="Meng A."/>
            <person name="Brown T."/>
            <person name="Cohen L."/>
        </authorList>
    </citation>
    <scope>NUCLEOTIDE SEQUENCE</scope>
    <source>
        <strain evidence="3">CCMP 769</strain>
    </source>
</reference>
<proteinExistence type="predicted"/>